<feature type="transmembrane region" description="Helical" evidence="1">
    <location>
        <begin position="74"/>
        <end position="94"/>
    </location>
</feature>
<dbReference type="Pfam" id="PF20153">
    <property type="entry name" value="DUF6535"/>
    <property type="match status" value="1"/>
</dbReference>
<keyword evidence="4" id="KW-1185">Reference proteome</keyword>
<keyword evidence="1" id="KW-0812">Transmembrane</keyword>
<evidence type="ECO:0000256" key="1">
    <source>
        <dbReference type="SAM" id="Phobius"/>
    </source>
</evidence>
<reference evidence="3" key="1">
    <citation type="submission" date="2023-03" db="EMBL/GenBank/DDBJ databases">
        <title>Massive genome expansion in bonnet fungi (Mycena s.s.) driven by repeated elements and novel gene families across ecological guilds.</title>
        <authorList>
            <consortium name="Lawrence Berkeley National Laboratory"/>
            <person name="Harder C.B."/>
            <person name="Miyauchi S."/>
            <person name="Viragh M."/>
            <person name="Kuo A."/>
            <person name="Thoen E."/>
            <person name="Andreopoulos B."/>
            <person name="Lu D."/>
            <person name="Skrede I."/>
            <person name="Drula E."/>
            <person name="Henrissat B."/>
            <person name="Morin E."/>
            <person name="Kohler A."/>
            <person name="Barry K."/>
            <person name="LaButti K."/>
            <person name="Morin E."/>
            <person name="Salamov A."/>
            <person name="Lipzen A."/>
            <person name="Mereny Z."/>
            <person name="Hegedus B."/>
            <person name="Baldrian P."/>
            <person name="Stursova M."/>
            <person name="Weitz H."/>
            <person name="Taylor A."/>
            <person name="Grigoriev I.V."/>
            <person name="Nagy L.G."/>
            <person name="Martin F."/>
            <person name="Kauserud H."/>
        </authorList>
    </citation>
    <scope>NUCLEOTIDE SEQUENCE</scope>
    <source>
        <strain evidence="3">CBHHK182m</strain>
    </source>
</reference>
<gene>
    <name evidence="3" type="ORF">B0H16DRAFT_1757733</name>
</gene>
<accession>A0AAD7IDG4</accession>
<name>A0AAD7IDG4_9AGAR</name>
<evidence type="ECO:0000313" key="4">
    <source>
        <dbReference type="Proteomes" id="UP001215598"/>
    </source>
</evidence>
<feature type="transmembrane region" description="Helical" evidence="1">
    <location>
        <begin position="100"/>
        <end position="125"/>
    </location>
</feature>
<sequence length="326" mass="35749">MEQPPTIIVVVQSMMYISLFATLLAALLAVLGKQWLVYYQDAGSRGTIEARGLECQRKLDGLVKWKYEAVLQGFPLLLQLALLLLASSTSVYLWTLSNSLAILVTNMSALGLSSYVFLLASATIFSDSAFQTPMWPILAPIKLIKSVLSRAQLHWLSSSVTSSMLYATRTVWQFQRSPSFFGGSQLNILPRFTSPILLFTRKPNSVPVSPEVPAVLWVLNTSTNPAIICLAAELGASLQWPLKLGQSGEKAVNCLETTLLAFLDDDGPLRVGASSVNLDKGSPENTYFEFINGHSLNRRIVPDSWDPFAVGAGANSWYHIPGLEHE</sequence>
<dbReference type="Proteomes" id="UP001215598">
    <property type="component" value="Unassembled WGS sequence"/>
</dbReference>
<dbReference type="AlphaFoldDB" id="A0AAD7IDG4"/>
<evidence type="ECO:0000313" key="3">
    <source>
        <dbReference type="EMBL" id="KAJ7740560.1"/>
    </source>
</evidence>
<keyword evidence="1" id="KW-1133">Transmembrane helix</keyword>
<protein>
    <recommendedName>
        <fullName evidence="2">DUF6535 domain-containing protein</fullName>
    </recommendedName>
</protein>
<dbReference type="EMBL" id="JARKIB010000102">
    <property type="protein sequence ID" value="KAJ7740560.1"/>
    <property type="molecule type" value="Genomic_DNA"/>
</dbReference>
<keyword evidence="1" id="KW-0472">Membrane</keyword>
<feature type="transmembrane region" description="Helical" evidence="1">
    <location>
        <begin position="6"/>
        <end position="31"/>
    </location>
</feature>
<evidence type="ECO:0000259" key="2">
    <source>
        <dbReference type="Pfam" id="PF20153"/>
    </source>
</evidence>
<feature type="domain" description="DUF6535" evidence="2">
    <location>
        <begin position="3"/>
        <end position="95"/>
    </location>
</feature>
<comment type="caution">
    <text evidence="3">The sequence shown here is derived from an EMBL/GenBank/DDBJ whole genome shotgun (WGS) entry which is preliminary data.</text>
</comment>
<organism evidence="3 4">
    <name type="scientific">Mycena metata</name>
    <dbReference type="NCBI Taxonomy" id="1033252"/>
    <lineage>
        <taxon>Eukaryota</taxon>
        <taxon>Fungi</taxon>
        <taxon>Dikarya</taxon>
        <taxon>Basidiomycota</taxon>
        <taxon>Agaricomycotina</taxon>
        <taxon>Agaricomycetes</taxon>
        <taxon>Agaricomycetidae</taxon>
        <taxon>Agaricales</taxon>
        <taxon>Marasmiineae</taxon>
        <taxon>Mycenaceae</taxon>
        <taxon>Mycena</taxon>
    </lineage>
</organism>
<dbReference type="InterPro" id="IPR045338">
    <property type="entry name" value="DUF6535"/>
</dbReference>
<proteinExistence type="predicted"/>